<dbReference type="STRING" id="1631356.VV01_13365"/>
<organism evidence="2 3">
    <name type="scientific">Luteipulveratus halotolerans</name>
    <dbReference type="NCBI Taxonomy" id="1631356"/>
    <lineage>
        <taxon>Bacteria</taxon>
        <taxon>Bacillati</taxon>
        <taxon>Actinomycetota</taxon>
        <taxon>Actinomycetes</taxon>
        <taxon>Micrococcales</taxon>
        <taxon>Dermacoccaceae</taxon>
        <taxon>Luteipulveratus</taxon>
    </lineage>
</organism>
<reference evidence="3" key="1">
    <citation type="submission" date="2015-03" db="EMBL/GenBank/DDBJ databases">
        <title>Luteipulveratus halotolerans sp. nov., a novel actinobacterium (Dermacoccaceae) from Sarawak, Malaysia.</title>
        <authorList>
            <person name="Juboi H."/>
            <person name="Basik A."/>
            <person name="Shamsul S.S."/>
            <person name="Arnold P."/>
            <person name="Schmitt E.K."/>
            <person name="Sanglier J.-J."/>
            <person name="Yeo T."/>
        </authorList>
    </citation>
    <scope>NUCLEOTIDE SEQUENCE [LARGE SCALE GENOMIC DNA]</scope>
    <source>
        <strain evidence="3">C296001</strain>
    </source>
</reference>
<dbReference type="Proteomes" id="UP000037397">
    <property type="component" value="Unassembled WGS sequence"/>
</dbReference>
<dbReference type="PATRIC" id="fig|1631356.3.peg.2626"/>
<keyword evidence="3" id="KW-1185">Reference proteome</keyword>
<dbReference type="RefSeq" id="WP_050670317.1">
    <property type="nucleotide sequence ID" value="NZ_LAIR01000002.1"/>
</dbReference>
<gene>
    <name evidence="2" type="ORF">VV01_13365</name>
</gene>
<evidence type="ECO:0008006" key="4">
    <source>
        <dbReference type="Google" id="ProtNLM"/>
    </source>
</evidence>
<comment type="caution">
    <text evidence="2">The sequence shown here is derived from an EMBL/GenBank/DDBJ whole genome shotgun (WGS) entry which is preliminary data.</text>
</comment>
<name>A0A0L6CK70_9MICO</name>
<dbReference type="AlphaFoldDB" id="A0A0L6CK70"/>
<protein>
    <recommendedName>
        <fullName evidence="4">DUF2867 domain-containing protein</fullName>
    </recommendedName>
</protein>
<sequence length="211" mass="23795">MSTATADVRTGTRLPKAAHREQPWRIHELTPDFELEDVWSLPTPGGPDDFPLLLQMNSGADAYNHPSLVVRTMMNLRWRLGALLGWDGDADGVGQRVPSMRDRLPQDLRDGPRGHESKNGLFQPLYLTDTEFADEYANKTVHLVGHISWVRTPDGGYRGQMAMLVKPNGRFGSLYMKAIKPFRYYLVYPALMRSMAGDWRRLKAEQIGAAA</sequence>
<feature type="region of interest" description="Disordered" evidence="1">
    <location>
        <begin position="1"/>
        <end position="21"/>
    </location>
</feature>
<feature type="compositionally biased region" description="Basic and acidic residues" evidence="1">
    <location>
        <begin position="99"/>
        <end position="118"/>
    </location>
</feature>
<dbReference type="EMBL" id="LAIR01000002">
    <property type="protein sequence ID" value="KNX37918.1"/>
    <property type="molecule type" value="Genomic_DNA"/>
</dbReference>
<accession>A0A0L6CK70</accession>
<evidence type="ECO:0000256" key="1">
    <source>
        <dbReference type="SAM" id="MobiDB-lite"/>
    </source>
</evidence>
<evidence type="ECO:0000313" key="3">
    <source>
        <dbReference type="Proteomes" id="UP000037397"/>
    </source>
</evidence>
<dbReference type="OrthoDB" id="4551029at2"/>
<dbReference type="Pfam" id="PF11066">
    <property type="entry name" value="DUF2867"/>
    <property type="match status" value="1"/>
</dbReference>
<evidence type="ECO:0000313" key="2">
    <source>
        <dbReference type="EMBL" id="KNX37918.1"/>
    </source>
</evidence>
<proteinExistence type="predicted"/>
<feature type="region of interest" description="Disordered" evidence="1">
    <location>
        <begin position="95"/>
        <end position="120"/>
    </location>
</feature>
<dbReference type="InterPro" id="IPR021295">
    <property type="entry name" value="DUF2867"/>
</dbReference>